<gene>
    <name evidence="1" type="ORF">DSO57_1007310</name>
</gene>
<dbReference type="EMBL" id="QTSX02007121">
    <property type="protein sequence ID" value="KAJ9051158.1"/>
    <property type="molecule type" value="Genomic_DNA"/>
</dbReference>
<organism evidence="1 2">
    <name type="scientific">Entomophthora muscae</name>
    <dbReference type="NCBI Taxonomy" id="34485"/>
    <lineage>
        <taxon>Eukaryota</taxon>
        <taxon>Fungi</taxon>
        <taxon>Fungi incertae sedis</taxon>
        <taxon>Zoopagomycota</taxon>
        <taxon>Entomophthoromycotina</taxon>
        <taxon>Entomophthoromycetes</taxon>
        <taxon>Entomophthorales</taxon>
        <taxon>Entomophthoraceae</taxon>
        <taxon>Entomophthora</taxon>
    </lineage>
</organism>
<comment type="caution">
    <text evidence="1">The sequence shown here is derived from an EMBL/GenBank/DDBJ whole genome shotgun (WGS) entry which is preliminary data.</text>
</comment>
<proteinExistence type="predicted"/>
<sequence length="205" mass="22466">MVNGGIHNNLVAWKGYPASENCWIPQCNLIHTQEMLQQFHKNNPQAVGPVKVTLAAMKLPPAHKNYALAALPGSRKSPLPKKEINVMAIVFLGVAWPKRCHLGKPGPKPRPLAVTVDLHLTINCKWVLAQEIGSEWGADAPHPIFPSLTCWSTNPDLKGGQVTTYRTTIGGICKLSKYCIQGGHLIKMYPKALSNNCSYQTTLVV</sequence>
<reference evidence="1" key="1">
    <citation type="submission" date="2022-04" db="EMBL/GenBank/DDBJ databases">
        <title>Genome of the entomopathogenic fungus Entomophthora muscae.</title>
        <authorList>
            <person name="Elya C."/>
            <person name="Lovett B.R."/>
            <person name="Lee E."/>
            <person name="Macias A.M."/>
            <person name="Hajek A.E."/>
            <person name="De Bivort B.L."/>
            <person name="Kasson M.T."/>
            <person name="De Fine Licht H.H."/>
            <person name="Stajich J.E."/>
        </authorList>
    </citation>
    <scope>NUCLEOTIDE SEQUENCE</scope>
    <source>
        <strain evidence="1">Berkeley</strain>
    </source>
</reference>
<evidence type="ECO:0000313" key="1">
    <source>
        <dbReference type="EMBL" id="KAJ9051158.1"/>
    </source>
</evidence>
<dbReference type="Proteomes" id="UP001165960">
    <property type="component" value="Unassembled WGS sequence"/>
</dbReference>
<name>A0ACC2RM94_9FUNG</name>
<evidence type="ECO:0000313" key="2">
    <source>
        <dbReference type="Proteomes" id="UP001165960"/>
    </source>
</evidence>
<accession>A0ACC2RM94</accession>
<keyword evidence="2" id="KW-1185">Reference proteome</keyword>
<protein>
    <submittedName>
        <fullName evidence="1">Uncharacterized protein</fullName>
    </submittedName>
</protein>